<name>A0A090MSR4_AFIFE</name>
<keyword evidence="3" id="KW-1003">Cell membrane</keyword>
<keyword evidence="9" id="KW-1185">Reference proteome</keyword>
<evidence type="ECO:0000313" key="9">
    <source>
        <dbReference type="Proteomes" id="UP000035762"/>
    </source>
</evidence>
<accession>A0A090MSR4</accession>
<feature type="transmembrane region" description="Helical" evidence="7">
    <location>
        <begin position="70"/>
        <end position="95"/>
    </location>
</feature>
<dbReference type="PANTHER" id="PTHR33508">
    <property type="entry name" value="UPF0056 MEMBRANE PROTEIN YHCE"/>
    <property type="match status" value="1"/>
</dbReference>
<dbReference type="EMBL" id="CCAZ020000002">
    <property type="protein sequence ID" value="CEG10355.1"/>
    <property type="molecule type" value="Genomic_DNA"/>
</dbReference>
<feature type="transmembrane region" description="Helical" evidence="7">
    <location>
        <begin position="116"/>
        <end position="138"/>
    </location>
</feature>
<gene>
    <name evidence="8" type="ORF">BN961_03794</name>
</gene>
<evidence type="ECO:0000256" key="1">
    <source>
        <dbReference type="ARBA" id="ARBA00004651"/>
    </source>
</evidence>
<reference evidence="8 9" key="1">
    <citation type="journal article" date="2014" name="Genome Announc.">
        <title>Genome Sequence of Afipia felis Strain 76713, Isolated in Hospital Water Using an Amoeba Co-Culture Procedure.</title>
        <authorList>
            <person name="Benamar S."/>
            <person name="La Scola B."/>
            <person name="Croce O."/>
        </authorList>
    </citation>
    <scope>NUCLEOTIDE SEQUENCE [LARGE SCALE GENOMIC DNA]</scope>
    <source>
        <strain evidence="8 9">76713</strain>
    </source>
</reference>
<evidence type="ECO:0000256" key="2">
    <source>
        <dbReference type="ARBA" id="ARBA00009784"/>
    </source>
</evidence>
<dbReference type="AlphaFoldDB" id="A0A090MSR4"/>
<dbReference type="STRING" id="1035.BN961_03794"/>
<evidence type="ECO:0000256" key="3">
    <source>
        <dbReference type="ARBA" id="ARBA00022475"/>
    </source>
</evidence>
<sequence length="226" mass="23803">MNNFAEIVNAFLLVYAALFPVVNPVGGAPIFLRLTNRIPKARLPALARGVAINSFLLLLGSLFIGSHVLVFFGITLPVVRIAGGIVVAAFGWQLLHQGDDIETREHPGPRSTVDAFYPLTMPLTVGPGSISVAITLGSQRPASEADLTQLAMLGGGALAGLLAVAATIYVCYRFASNIVSVLGERGTSVMMRLSAFLLFCIGIQIIWSGLRSLVPPATFASLGLSL</sequence>
<comment type="similarity">
    <text evidence="2 7">Belongs to the UPF0056 (MarC) family.</text>
</comment>
<dbReference type="InterPro" id="IPR002771">
    <property type="entry name" value="Multi_antbiot-R_MarC"/>
</dbReference>
<feature type="transmembrane region" description="Helical" evidence="7">
    <location>
        <begin position="46"/>
        <end position="64"/>
    </location>
</feature>
<evidence type="ECO:0000256" key="5">
    <source>
        <dbReference type="ARBA" id="ARBA00022989"/>
    </source>
</evidence>
<organism evidence="8 9">
    <name type="scientific">Afipia felis</name>
    <name type="common">Cat scratch disease bacillus</name>
    <dbReference type="NCBI Taxonomy" id="1035"/>
    <lineage>
        <taxon>Bacteria</taxon>
        <taxon>Pseudomonadati</taxon>
        <taxon>Pseudomonadota</taxon>
        <taxon>Alphaproteobacteria</taxon>
        <taxon>Hyphomicrobiales</taxon>
        <taxon>Nitrobacteraceae</taxon>
        <taxon>Afipia</taxon>
    </lineage>
</organism>
<evidence type="ECO:0000256" key="6">
    <source>
        <dbReference type="ARBA" id="ARBA00023136"/>
    </source>
</evidence>
<dbReference type="PANTHER" id="PTHR33508:SF1">
    <property type="entry name" value="UPF0056 MEMBRANE PROTEIN YHCE"/>
    <property type="match status" value="1"/>
</dbReference>
<comment type="caution">
    <text evidence="8">The sequence shown here is derived from an EMBL/GenBank/DDBJ whole genome shotgun (WGS) entry which is preliminary data.</text>
</comment>
<feature type="transmembrane region" description="Helical" evidence="7">
    <location>
        <begin position="12"/>
        <end position="34"/>
    </location>
</feature>
<dbReference type="Pfam" id="PF01914">
    <property type="entry name" value="MarC"/>
    <property type="match status" value="1"/>
</dbReference>
<keyword evidence="5 7" id="KW-1133">Transmembrane helix</keyword>
<feature type="transmembrane region" description="Helical" evidence="7">
    <location>
        <begin position="150"/>
        <end position="172"/>
    </location>
</feature>
<feature type="transmembrane region" description="Helical" evidence="7">
    <location>
        <begin position="193"/>
        <end position="210"/>
    </location>
</feature>
<evidence type="ECO:0000256" key="7">
    <source>
        <dbReference type="RuleBase" id="RU362048"/>
    </source>
</evidence>
<evidence type="ECO:0000256" key="4">
    <source>
        <dbReference type="ARBA" id="ARBA00022692"/>
    </source>
</evidence>
<dbReference type="Proteomes" id="UP000035762">
    <property type="component" value="Unassembled WGS sequence"/>
</dbReference>
<dbReference type="OrthoDB" id="21094at2"/>
<evidence type="ECO:0000313" key="8">
    <source>
        <dbReference type="EMBL" id="CEG10355.1"/>
    </source>
</evidence>
<dbReference type="RefSeq" id="WP_009338333.1">
    <property type="nucleotide sequence ID" value="NZ_CCAZ020000002.1"/>
</dbReference>
<comment type="subcellular location">
    <subcellularLocation>
        <location evidence="1 7">Cell membrane</location>
        <topology evidence="1 7">Multi-pass membrane protein</topology>
    </subcellularLocation>
</comment>
<keyword evidence="4 7" id="KW-0812">Transmembrane</keyword>
<proteinExistence type="inferred from homology"/>
<protein>
    <recommendedName>
        <fullName evidence="7">UPF0056 membrane protein</fullName>
    </recommendedName>
</protein>
<dbReference type="NCBIfam" id="TIGR00427">
    <property type="entry name" value="NAAT family transporter"/>
    <property type="match status" value="1"/>
</dbReference>
<keyword evidence="6 7" id="KW-0472">Membrane</keyword>
<dbReference type="GO" id="GO:0005886">
    <property type="term" value="C:plasma membrane"/>
    <property type="evidence" value="ECO:0007669"/>
    <property type="project" value="UniProtKB-SubCell"/>
</dbReference>